<dbReference type="Pfam" id="PF01839">
    <property type="entry name" value="FG-GAP"/>
    <property type="match status" value="1"/>
</dbReference>
<dbReference type="PANTHER" id="PTHR46580:SF4">
    <property type="entry name" value="ATP_GTP-BINDING PROTEIN"/>
    <property type="match status" value="1"/>
</dbReference>
<sequence length="393" mass="41482">MQSSTGPSNVSGTVFEPPLEFDAGENPLSIASGDFNGDNETDLVVASSRKQNGISTSADGTLTLFQNTSSSSSRFPFVSSTITPTTEEWRQDIVSVDYTGDNITDLVVTHSDEDKIKFLLNDGSANFYDNGSIEVGDVPLNIISGDWNNDNQTDLAVVNRDNSSVSILQNSNGVFSVSQTLSVNERPIRAASGDWDADSDADLAVLLRDSTQVQIWLNSGTGSFSKKTTSYAVGSSPIDMITGDWNCDGNPDLAVSNSGDNTLSLIYGKGNGNFASHVAINSGRGPGTMASADFNHDNKMDFVVGHRFLVSTPGVSLLTGDFSLTLSDTSSATGYASSVSFAATTEEDGATPAEIVIIDADNDSKLDLLITLPLAKKLAVLFGKQYTGKLTCP</sequence>
<dbReference type="SUPFAM" id="SSF69318">
    <property type="entry name" value="Integrin alpha N-terminal domain"/>
    <property type="match status" value="1"/>
</dbReference>
<accession>A0A381TPJ6</accession>
<dbReference type="InterPro" id="IPR013517">
    <property type="entry name" value="FG-GAP"/>
</dbReference>
<organism evidence="3">
    <name type="scientific">marine metagenome</name>
    <dbReference type="NCBI Taxonomy" id="408172"/>
    <lineage>
        <taxon>unclassified sequences</taxon>
        <taxon>metagenomes</taxon>
        <taxon>ecological metagenomes</taxon>
    </lineage>
</organism>
<dbReference type="EMBL" id="UINC01004771">
    <property type="protein sequence ID" value="SVA16737.1"/>
    <property type="molecule type" value="Genomic_DNA"/>
</dbReference>
<dbReference type="Gene3D" id="2.130.10.130">
    <property type="entry name" value="Integrin alpha, N-terminal"/>
    <property type="match status" value="2"/>
</dbReference>
<dbReference type="InterPro" id="IPR028994">
    <property type="entry name" value="Integrin_alpha_N"/>
</dbReference>
<evidence type="ECO:0008006" key="4">
    <source>
        <dbReference type="Google" id="ProtNLM"/>
    </source>
</evidence>
<reference evidence="3" key="1">
    <citation type="submission" date="2018-05" db="EMBL/GenBank/DDBJ databases">
        <authorList>
            <person name="Lanie J.A."/>
            <person name="Ng W.-L."/>
            <person name="Kazmierczak K.M."/>
            <person name="Andrzejewski T.M."/>
            <person name="Davidsen T.M."/>
            <person name="Wayne K.J."/>
            <person name="Tettelin H."/>
            <person name="Glass J.I."/>
            <person name="Rusch D."/>
            <person name="Podicherti R."/>
            <person name="Tsui H.-C.T."/>
            <person name="Winkler M.E."/>
        </authorList>
    </citation>
    <scope>NUCLEOTIDE SEQUENCE</scope>
</reference>
<keyword evidence="1" id="KW-0732">Signal</keyword>
<evidence type="ECO:0000256" key="2">
    <source>
        <dbReference type="SAM" id="MobiDB-lite"/>
    </source>
</evidence>
<feature type="compositionally biased region" description="Polar residues" evidence="2">
    <location>
        <begin position="1"/>
        <end position="12"/>
    </location>
</feature>
<evidence type="ECO:0000313" key="3">
    <source>
        <dbReference type="EMBL" id="SVA16737.1"/>
    </source>
</evidence>
<protein>
    <recommendedName>
        <fullName evidence="4">VCBS repeat-containing protein</fullName>
    </recommendedName>
</protein>
<evidence type="ECO:0000256" key="1">
    <source>
        <dbReference type="ARBA" id="ARBA00022729"/>
    </source>
</evidence>
<proteinExistence type="predicted"/>
<dbReference type="Pfam" id="PF13517">
    <property type="entry name" value="FG-GAP_3"/>
    <property type="match status" value="2"/>
</dbReference>
<dbReference type="PANTHER" id="PTHR46580">
    <property type="entry name" value="SENSOR KINASE-RELATED"/>
    <property type="match status" value="1"/>
</dbReference>
<gene>
    <name evidence="3" type="ORF">METZ01_LOCUS69591</name>
</gene>
<feature type="region of interest" description="Disordered" evidence="2">
    <location>
        <begin position="1"/>
        <end position="35"/>
    </location>
</feature>
<name>A0A381TPJ6_9ZZZZ</name>
<dbReference type="AlphaFoldDB" id="A0A381TPJ6"/>